<dbReference type="PROSITE" id="PS51194">
    <property type="entry name" value="HELICASE_CTER"/>
    <property type="match status" value="1"/>
</dbReference>
<reference evidence="8" key="1">
    <citation type="submission" date="2015-06" db="EMBL/GenBank/DDBJ databases">
        <title>Expansion of signal transduction pathways in fungi by whole-genome duplication.</title>
        <authorList>
            <consortium name="DOE Joint Genome Institute"/>
            <person name="Corrochano L.M."/>
            <person name="Kuo A."/>
            <person name="Marcet-Houben M."/>
            <person name="Polaino S."/>
            <person name="Salamov A."/>
            <person name="Villalobos J.M."/>
            <person name="Alvarez M.I."/>
            <person name="Avalos J."/>
            <person name="Benito E.P."/>
            <person name="Benoit I."/>
            <person name="Burger G."/>
            <person name="Camino L.P."/>
            <person name="Canovas D."/>
            <person name="Cerda-Olmedo E."/>
            <person name="Cheng J.-F."/>
            <person name="Dominguez A."/>
            <person name="Elias M."/>
            <person name="Eslava A.P."/>
            <person name="Glaser F."/>
            <person name="Grimwood J."/>
            <person name="Gutierrez G."/>
            <person name="Heitman J."/>
            <person name="Henrissat B."/>
            <person name="Iturriaga E.A."/>
            <person name="Lang B.F."/>
            <person name="Lavin J.L."/>
            <person name="Lee S."/>
            <person name="Li W."/>
            <person name="Lindquist E."/>
            <person name="Lopez-Garcia S."/>
            <person name="Luque E.M."/>
            <person name="Marcos A.T."/>
            <person name="Martin J."/>
            <person name="McCluskey K."/>
            <person name="Medina H.R."/>
            <person name="Miralles-Duran A."/>
            <person name="Miyazaki A."/>
            <person name="Munoz-Torres E."/>
            <person name="Oguiza J.A."/>
            <person name="Ohm R."/>
            <person name="Olmedo M."/>
            <person name="Orejas M."/>
            <person name="Ortiz-Castellanos L."/>
            <person name="Pisabarro A.G."/>
            <person name="Rodriguez-Romero J."/>
            <person name="Ruiz-Herrera J."/>
            <person name="Ruiz-Vazquez R."/>
            <person name="Sanz C."/>
            <person name="Schackwitz W."/>
            <person name="Schmutz J."/>
            <person name="Shahriari M."/>
            <person name="Shelest E."/>
            <person name="Silva-Franco F."/>
            <person name="Soanes D."/>
            <person name="Syed K."/>
            <person name="Tagua V.G."/>
            <person name="Talbot N.J."/>
            <person name="Thon M."/>
            <person name="De vries R.P."/>
            <person name="Wiebenga A."/>
            <person name="Yadav J.S."/>
            <person name="Braun E.L."/>
            <person name="Baker S."/>
            <person name="Garre V."/>
            <person name="Horwitz B."/>
            <person name="Torres-Martinez S."/>
            <person name="Idnurm A."/>
            <person name="Herrera-Estrella A."/>
            <person name="Gabaldon T."/>
            <person name="Grigoriev I.V."/>
        </authorList>
    </citation>
    <scope>NUCLEOTIDE SEQUENCE [LARGE SCALE GENOMIC DNA]</scope>
    <source>
        <strain evidence="8">NRRL 1555(-)</strain>
    </source>
</reference>
<dbReference type="PANTHER" id="PTHR45685:SF1">
    <property type="entry name" value="HELICASE SRCAP"/>
    <property type="match status" value="1"/>
</dbReference>
<dbReference type="EMBL" id="KV440973">
    <property type="protein sequence ID" value="OAD78628.1"/>
    <property type="molecule type" value="Genomic_DNA"/>
</dbReference>
<dbReference type="SUPFAM" id="SSF52540">
    <property type="entry name" value="P-loop containing nucleoside triphosphate hydrolases"/>
    <property type="match status" value="1"/>
</dbReference>
<evidence type="ECO:0000313" key="7">
    <source>
        <dbReference type="EMBL" id="OAD78628.1"/>
    </source>
</evidence>
<dbReference type="Proteomes" id="UP000077315">
    <property type="component" value="Unassembled WGS sequence"/>
</dbReference>
<evidence type="ECO:0000256" key="5">
    <source>
        <dbReference type="ARBA" id="ARBA00022840"/>
    </source>
</evidence>
<dbReference type="InterPro" id="IPR027417">
    <property type="entry name" value="P-loop_NTPase"/>
</dbReference>
<dbReference type="GO" id="GO:0042393">
    <property type="term" value="F:histone binding"/>
    <property type="evidence" value="ECO:0007669"/>
    <property type="project" value="TreeGrafter"/>
</dbReference>
<dbReference type="InterPro" id="IPR049730">
    <property type="entry name" value="SNF2/RAD54-like_C"/>
</dbReference>
<evidence type="ECO:0000259" key="6">
    <source>
        <dbReference type="PROSITE" id="PS51194"/>
    </source>
</evidence>
<dbReference type="AlphaFoldDB" id="A0A167PVW0"/>
<dbReference type="STRING" id="763407.A0A167PVW0"/>
<dbReference type="SMART" id="SM00490">
    <property type="entry name" value="HELICc"/>
    <property type="match status" value="1"/>
</dbReference>
<dbReference type="OrthoDB" id="372624at2759"/>
<keyword evidence="2" id="KW-0547">Nucleotide-binding</keyword>
<dbReference type="GO" id="GO:0003677">
    <property type="term" value="F:DNA binding"/>
    <property type="evidence" value="ECO:0007669"/>
    <property type="project" value="UniProtKB-KW"/>
</dbReference>
<dbReference type="InterPro" id="IPR001650">
    <property type="entry name" value="Helicase_C-like"/>
</dbReference>
<dbReference type="PANTHER" id="PTHR45685">
    <property type="entry name" value="HELICASE SRCAP-RELATED"/>
    <property type="match status" value="1"/>
</dbReference>
<keyword evidence="5" id="KW-0067">ATP-binding</keyword>
<protein>
    <recommendedName>
        <fullName evidence="6">Helicase C-terminal domain-containing protein</fullName>
    </recommendedName>
</protein>
<name>A0A167PVW0_PHYB8</name>
<keyword evidence="3" id="KW-0378">Hydrolase</keyword>
<proteinExistence type="predicted"/>
<dbReference type="VEuPathDB" id="FungiDB:PHYBLDRAFT_107969"/>
<dbReference type="Gene3D" id="3.40.50.300">
    <property type="entry name" value="P-loop containing nucleotide triphosphate hydrolases"/>
    <property type="match status" value="1"/>
</dbReference>
<evidence type="ECO:0000256" key="2">
    <source>
        <dbReference type="ARBA" id="ARBA00022741"/>
    </source>
</evidence>
<evidence type="ECO:0000256" key="3">
    <source>
        <dbReference type="ARBA" id="ARBA00022801"/>
    </source>
</evidence>
<keyword evidence="8" id="KW-1185">Reference proteome</keyword>
<dbReference type="GO" id="GO:0004386">
    <property type="term" value="F:helicase activity"/>
    <property type="evidence" value="ECO:0007669"/>
    <property type="project" value="UniProtKB-KW"/>
</dbReference>
<dbReference type="GO" id="GO:0016887">
    <property type="term" value="F:ATP hydrolysis activity"/>
    <property type="evidence" value="ECO:0007669"/>
    <property type="project" value="TreeGrafter"/>
</dbReference>
<dbReference type="Pfam" id="PF00271">
    <property type="entry name" value="Helicase_C"/>
    <property type="match status" value="1"/>
</dbReference>
<dbReference type="InParanoid" id="A0A167PVW0"/>
<evidence type="ECO:0000256" key="4">
    <source>
        <dbReference type="ARBA" id="ARBA00022806"/>
    </source>
</evidence>
<dbReference type="GO" id="GO:0005524">
    <property type="term" value="F:ATP binding"/>
    <property type="evidence" value="ECO:0007669"/>
    <property type="project" value="UniProtKB-KW"/>
</dbReference>
<sequence length="104" mass="12206">MHGHRYLRLDGATKIEQRQGLTEQFNNDKRILCFILSTRSGGLGINLTGADTVIFYDSDWNPSMDKQCQDRTHRIGQTRDVHIYRFVTEFTIEENIFKKANQKR</sequence>
<evidence type="ECO:0000256" key="1">
    <source>
        <dbReference type="ARBA" id="ARBA00004123"/>
    </source>
</evidence>
<evidence type="ECO:0000313" key="8">
    <source>
        <dbReference type="Proteomes" id="UP000077315"/>
    </source>
</evidence>
<dbReference type="GO" id="GO:0000812">
    <property type="term" value="C:Swr1 complex"/>
    <property type="evidence" value="ECO:0007669"/>
    <property type="project" value="TreeGrafter"/>
</dbReference>
<keyword evidence="4" id="KW-0347">Helicase</keyword>
<gene>
    <name evidence="7" type="ORF">PHYBLDRAFT_107969</name>
</gene>
<dbReference type="InterPro" id="IPR050520">
    <property type="entry name" value="INO80/SWR1_helicase"/>
</dbReference>
<accession>A0A167PVW0</accession>
<organism evidence="7 8">
    <name type="scientific">Phycomyces blakesleeanus (strain ATCC 8743b / DSM 1359 / FGSC 10004 / NBRC 33097 / NRRL 1555)</name>
    <dbReference type="NCBI Taxonomy" id="763407"/>
    <lineage>
        <taxon>Eukaryota</taxon>
        <taxon>Fungi</taxon>
        <taxon>Fungi incertae sedis</taxon>
        <taxon>Mucoromycota</taxon>
        <taxon>Mucoromycotina</taxon>
        <taxon>Mucoromycetes</taxon>
        <taxon>Mucorales</taxon>
        <taxon>Phycomycetaceae</taxon>
        <taxon>Phycomyces</taxon>
    </lineage>
</organism>
<dbReference type="CDD" id="cd18793">
    <property type="entry name" value="SF2_C_SNF"/>
    <property type="match status" value="1"/>
</dbReference>
<feature type="domain" description="Helicase C-terminal" evidence="6">
    <location>
        <begin position="1"/>
        <end position="104"/>
    </location>
</feature>
<dbReference type="GO" id="GO:0006338">
    <property type="term" value="P:chromatin remodeling"/>
    <property type="evidence" value="ECO:0007669"/>
    <property type="project" value="TreeGrafter"/>
</dbReference>
<comment type="subcellular location">
    <subcellularLocation>
        <location evidence="1">Nucleus</location>
    </subcellularLocation>
</comment>
<dbReference type="GeneID" id="28988929"/>
<dbReference type="RefSeq" id="XP_018296668.1">
    <property type="nucleotide sequence ID" value="XM_018428023.1"/>
</dbReference>